<evidence type="ECO:0000256" key="10">
    <source>
        <dbReference type="ARBA" id="ARBA00034617"/>
    </source>
</evidence>
<dbReference type="PROSITE" id="PS51194">
    <property type="entry name" value="HELICASE_CTER"/>
    <property type="match status" value="1"/>
</dbReference>
<dbReference type="InterPro" id="IPR018982">
    <property type="entry name" value="RQC_domain"/>
</dbReference>
<dbReference type="InterPro" id="IPR001650">
    <property type="entry name" value="Helicase_C-like"/>
</dbReference>
<dbReference type="EMBL" id="DS549398">
    <property type="protein sequence ID" value="EDR25795.1"/>
    <property type="molecule type" value="Genomic_DNA"/>
</dbReference>
<dbReference type="GO" id="GO:0006260">
    <property type="term" value="P:DNA replication"/>
    <property type="evidence" value="ECO:0007669"/>
    <property type="project" value="InterPro"/>
</dbReference>
<comment type="subcellular location">
    <subcellularLocation>
        <location evidence="1">Nucleus</location>
    </subcellularLocation>
</comment>
<dbReference type="Proteomes" id="UP000008076">
    <property type="component" value="Unassembled WGS sequence"/>
</dbReference>
<dbReference type="FunFam" id="3.40.50.300:FF:000340">
    <property type="entry name" value="Bloom syndrome, RecQ helicase"/>
    <property type="match status" value="1"/>
</dbReference>
<evidence type="ECO:0000256" key="12">
    <source>
        <dbReference type="SAM" id="Coils"/>
    </source>
</evidence>
<keyword evidence="4" id="KW-0378">Hydrolase</keyword>
<dbReference type="Gene3D" id="1.10.10.10">
    <property type="entry name" value="Winged helix-like DNA-binding domain superfamily/Winged helix DNA-binding domain"/>
    <property type="match status" value="1"/>
</dbReference>
<dbReference type="PROSITE" id="PS50967">
    <property type="entry name" value="HRDC"/>
    <property type="match status" value="1"/>
</dbReference>
<dbReference type="Pfam" id="PF00270">
    <property type="entry name" value="DEAD"/>
    <property type="match status" value="1"/>
</dbReference>
<dbReference type="InterPro" id="IPR044876">
    <property type="entry name" value="HRDC_dom_sf"/>
</dbReference>
<feature type="coiled-coil region" evidence="12">
    <location>
        <begin position="146"/>
        <end position="371"/>
    </location>
</feature>
<dbReference type="InterPro" id="IPR011545">
    <property type="entry name" value="DEAD/DEAH_box_helicase_dom"/>
</dbReference>
<keyword evidence="12" id="KW-0175">Coiled coil</keyword>
<dbReference type="GO" id="GO:0003677">
    <property type="term" value="F:DNA binding"/>
    <property type="evidence" value="ECO:0007669"/>
    <property type="project" value="UniProtKB-KW"/>
</dbReference>
<dbReference type="OrthoDB" id="10261556at2759"/>
<dbReference type="RefSeq" id="XP_001737905.1">
    <property type="nucleotide sequence ID" value="XM_001737853.1"/>
</dbReference>
<dbReference type="PROSITE" id="PS51192">
    <property type="entry name" value="HELICASE_ATP_BIND_1"/>
    <property type="match status" value="1"/>
</dbReference>
<evidence type="ECO:0000256" key="2">
    <source>
        <dbReference type="ARBA" id="ARBA00005446"/>
    </source>
</evidence>
<comment type="catalytic activity">
    <reaction evidence="10">
        <text>Couples ATP hydrolysis with the unwinding of duplex DNA by translocating in the 3'-5' direction.</text>
        <dbReference type="EC" id="5.6.2.4"/>
    </reaction>
</comment>
<dbReference type="InterPro" id="IPR002464">
    <property type="entry name" value="DNA/RNA_helicase_DEAH_CS"/>
</dbReference>
<keyword evidence="3" id="KW-0547">Nucleotide-binding</keyword>
<dbReference type="Gene3D" id="3.40.50.300">
    <property type="entry name" value="P-loop containing nucleotide triphosphate hydrolases"/>
    <property type="match status" value="2"/>
</dbReference>
<evidence type="ECO:0000256" key="5">
    <source>
        <dbReference type="ARBA" id="ARBA00022806"/>
    </source>
</evidence>
<dbReference type="GO" id="GO:0005634">
    <property type="term" value="C:nucleus"/>
    <property type="evidence" value="ECO:0007669"/>
    <property type="project" value="UniProtKB-SubCell"/>
</dbReference>
<dbReference type="SUPFAM" id="SSF47819">
    <property type="entry name" value="HRDC-like"/>
    <property type="match status" value="1"/>
</dbReference>
<keyword evidence="9" id="KW-0539">Nucleus</keyword>
<dbReference type="InterPro" id="IPR014001">
    <property type="entry name" value="Helicase_ATP-bd"/>
</dbReference>
<evidence type="ECO:0000256" key="3">
    <source>
        <dbReference type="ARBA" id="ARBA00022741"/>
    </source>
</evidence>
<dbReference type="EC" id="5.6.2.4" evidence="11"/>
<protein>
    <recommendedName>
        <fullName evidence="11">DNA 3'-5' helicase</fullName>
        <ecNumber evidence="11">5.6.2.4</ecNumber>
    </recommendedName>
</protein>
<proteinExistence type="inferred from homology"/>
<dbReference type="Gene3D" id="1.10.150.80">
    <property type="entry name" value="HRDC domain"/>
    <property type="match status" value="1"/>
</dbReference>
<comment type="similarity">
    <text evidence="2">Belongs to the helicase family. RecQ subfamily.</text>
</comment>
<dbReference type="Pfam" id="PF16124">
    <property type="entry name" value="RecQ_Zn_bind"/>
    <property type="match status" value="1"/>
</dbReference>
<dbReference type="InterPro" id="IPR036388">
    <property type="entry name" value="WH-like_DNA-bd_sf"/>
</dbReference>
<dbReference type="SMART" id="SM00487">
    <property type="entry name" value="DEXDc"/>
    <property type="match status" value="1"/>
</dbReference>
<keyword evidence="6" id="KW-0067">ATP-binding</keyword>
<dbReference type="GO" id="GO:0005524">
    <property type="term" value="F:ATP binding"/>
    <property type="evidence" value="ECO:0007669"/>
    <property type="project" value="UniProtKB-KW"/>
</dbReference>
<reference evidence="18" key="1">
    <citation type="submission" date="2007-12" db="EMBL/GenBank/DDBJ databases">
        <title>Annotation of Entamoeba dispar SAW760.</title>
        <authorList>
            <person name="Lorenzi H."/>
            <person name="Inman J."/>
            <person name="Schobel S."/>
            <person name="Amedeo P."/>
            <person name="Caler E."/>
        </authorList>
    </citation>
    <scope>NUCLEOTIDE SEQUENCE [LARGE SCALE GENOMIC DNA]</scope>
    <source>
        <strain evidence="18">ATCC PRA-260 / SAW760</strain>
    </source>
</reference>
<feature type="coiled-coil region" evidence="12">
    <location>
        <begin position="74"/>
        <end position="101"/>
    </location>
</feature>
<keyword evidence="7" id="KW-0238">DNA-binding</keyword>
<feature type="region of interest" description="Disordered" evidence="13">
    <location>
        <begin position="1113"/>
        <end position="1162"/>
    </location>
</feature>
<dbReference type="KEGG" id="edi:EDI_070090"/>
<evidence type="ECO:0000256" key="11">
    <source>
        <dbReference type="ARBA" id="ARBA00034808"/>
    </source>
</evidence>
<evidence type="ECO:0000259" key="15">
    <source>
        <dbReference type="PROSITE" id="PS51192"/>
    </source>
</evidence>
<evidence type="ECO:0000256" key="7">
    <source>
        <dbReference type="ARBA" id="ARBA00023125"/>
    </source>
</evidence>
<feature type="domain" description="Helicase C-terminal" evidence="16">
    <location>
        <begin position="649"/>
        <end position="804"/>
    </location>
</feature>
<dbReference type="GeneID" id="5882960"/>
<evidence type="ECO:0000313" key="18">
    <source>
        <dbReference type="Proteomes" id="UP000008076"/>
    </source>
</evidence>
<dbReference type="SUPFAM" id="SSF52540">
    <property type="entry name" value="P-loop containing nucleoside triphosphate hydrolases"/>
    <property type="match status" value="2"/>
</dbReference>
<accession>B0EI54</accession>
<dbReference type="SMART" id="SM00956">
    <property type="entry name" value="RQC"/>
    <property type="match status" value="1"/>
</dbReference>
<dbReference type="GO" id="GO:0043138">
    <property type="term" value="F:3'-5' DNA helicase activity"/>
    <property type="evidence" value="ECO:0007669"/>
    <property type="project" value="UniProtKB-EC"/>
</dbReference>
<dbReference type="AlphaFoldDB" id="B0EI54"/>
<organism evidence="18">
    <name type="scientific">Entamoeba dispar (strain ATCC PRA-260 / SAW760)</name>
    <dbReference type="NCBI Taxonomy" id="370354"/>
    <lineage>
        <taxon>Eukaryota</taxon>
        <taxon>Amoebozoa</taxon>
        <taxon>Evosea</taxon>
        <taxon>Archamoebae</taxon>
        <taxon>Mastigamoebida</taxon>
        <taxon>Entamoebidae</taxon>
        <taxon>Entamoeba</taxon>
    </lineage>
</organism>
<dbReference type="GO" id="GO:0009378">
    <property type="term" value="F:four-way junction helicase activity"/>
    <property type="evidence" value="ECO:0007669"/>
    <property type="project" value="TreeGrafter"/>
</dbReference>
<dbReference type="VEuPathDB" id="AmoebaDB:EDI_070090"/>
<gene>
    <name evidence="17" type="ORF">EDI_070090</name>
</gene>
<dbReference type="PANTHER" id="PTHR13710:SF153">
    <property type="entry name" value="RECQ-LIKE DNA HELICASE BLM"/>
    <property type="match status" value="1"/>
</dbReference>
<dbReference type="InterPro" id="IPR002121">
    <property type="entry name" value="HRDC_dom"/>
</dbReference>
<evidence type="ECO:0000259" key="16">
    <source>
        <dbReference type="PROSITE" id="PS51194"/>
    </source>
</evidence>
<evidence type="ECO:0000313" key="17">
    <source>
        <dbReference type="EMBL" id="EDR25795.1"/>
    </source>
</evidence>
<evidence type="ECO:0000256" key="4">
    <source>
        <dbReference type="ARBA" id="ARBA00022801"/>
    </source>
</evidence>
<dbReference type="GO" id="GO:0000724">
    <property type="term" value="P:double-strand break repair via homologous recombination"/>
    <property type="evidence" value="ECO:0007669"/>
    <property type="project" value="TreeGrafter"/>
</dbReference>
<dbReference type="eggNOG" id="KOG0351">
    <property type="taxonomic scope" value="Eukaryota"/>
</dbReference>
<keyword evidence="18" id="KW-1185">Reference proteome</keyword>
<keyword evidence="5 17" id="KW-0347">Helicase</keyword>
<sequence>MGETITNLEEELNEVRKEHEKYQKNRMRGCGEKARKQGIRYTIGEKMKVGIMEEFIEKKKRTADIVRKMEMIGCNKEIVKKEEKKEEKKKMNKNALLIEQVIQTTDIEEIKDKEEPGKESIEISDEFLQEILGEKEEREEHKIYENIDMNEELEEIKMDEEEVKENKPNKEIEEVKEIGMNEENKVKEEEIKISLMEINEEEKEMINLVNEEEIIFEGKEQKEQEIISIEDEIGSVDEIIERMEEEEKEREKEIKELEGGDEQKEVEMLEQDEMFKYLSKKGKEELEHIKEYLQKRIELIEKDIEKDIEEGKDQEKDEKVEKKNKENEEMRKIELIIKKGKYYHQEENNNNEEEEDIKEEINNNKEGEVEEIRYKEISEGGKYYVWKLGEFLKKNPGVQKYKEKKDKRVNGIKKFASIDSDWEKQEFSWKENIKKCNNAVFGNDSFRPSQEAIINCVMSRNNALVLMPTGGGKSLCYQLPSYFIKGITVVVSPLVSLIQDQVSNLVETGMEAIAFYSGSSSEEAKQFYKESYQKEGKCTIKFVFVTPERITQSKSFKEALNRYYENNNFGMVVIDEAHCISQWGHDFRDSYQKLSVFSQEYPGIPILMLTATATERVKNDILLSLGINEAVVFSQSFNRKNLTYCVRPKTKGVIDEIEEMIKRKYKGQSGIIYCLSQKNTMDVAQELNKRGIKSKYYHAGMDTKERTKVQKEWCDGEFNVICATIAFGMGIDKPDVRFVIHHSLPKSLEGYYQESGRAGRDGEPADCILYYNYRDKYTYERFFEKDKENNGDLSHIQTARNNLNEVISYCENTVDCRRTLVLQYFGEIFNSKLCNKTCDNCYNPSPTEIIDMTELGKIAVEIVKAHQRITANMVIGIMRGTSTMGKKFGETSKGFKSAKGKTEQVMERFMKVLYLERVLSEMLIANSHGNISVYLKEGPKCKELMEGRIKIKVKCKKGANQIVEINNGIKMSEYQNSLMDKLNELRDQIFEEVRKQPGKEQLLKHNLFGTRVLKKIAAIMPRNKQEFEQIAMKRLLKEKYAERFISVVNNFISQHSSNSINTSSFNPIKRTNPIKIDLNRKSGIRDNSDESIFDGIDLDEFADDDNNVTSYNNLEMNNHTIPSKKTSKKSIKKSIKKASKKSIKKASKKSINSSSNGIQPML</sequence>
<dbReference type="GO" id="GO:0005694">
    <property type="term" value="C:chromosome"/>
    <property type="evidence" value="ECO:0007669"/>
    <property type="project" value="TreeGrafter"/>
</dbReference>
<dbReference type="InterPro" id="IPR010997">
    <property type="entry name" value="HRDC-like_sf"/>
</dbReference>
<dbReference type="FunFam" id="3.40.50.300:FF:002964">
    <property type="entry name" value="ATP-dependent helicase SGS1, putative"/>
    <property type="match status" value="1"/>
</dbReference>
<feature type="domain" description="Helicase ATP-binding" evidence="15">
    <location>
        <begin position="454"/>
        <end position="631"/>
    </location>
</feature>
<name>B0EI54_ENTDS</name>
<dbReference type="NCBIfam" id="TIGR00614">
    <property type="entry name" value="recQ_fam"/>
    <property type="match status" value="1"/>
</dbReference>
<feature type="domain" description="HRDC" evidence="14">
    <location>
        <begin position="972"/>
        <end position="1058"/>
    </location>
</feature>
<keyword evidence="8" id="KW-0413">Isomerase</keyword>
<evidence type="ECO:0000256" key="9">
    <source>
        <dbReference type="ARBA" id="ARBA00023242"/>
    </source>
</evidence>
<dbReference type="SMART" id="SM00490">
    <property type="entry name" value="HELICc"/>
    <property type="match status" value="1"/>
</dbReference>
<dbReference type="PROSITE" id="PS00690">
    <property type="entry name" value="DEAH_ATP_HELICASE"/>
    <property type="match status" value="1"/>
</dbReference>
<dbReference type="GO" id="GO:0016787">
    <property type="term" value="F:hydrolase activity"/>
    <property type="evidence" value="ECO:0007669"/>
    <property type="project" value="UniProtKB-KW"/>
</dbReference>
<dbReference type="Pfam" id="PF00271">
    <property type="entry name" value="Helicase_C"/>
    <property type="match status" value="1"/>
</dbReference>
<dbReference type="CDD" id="cd17920">
    <property type="entry name" value="DEXHc_RecQ"/>
    <property type="match status" value="1"/>
</dbReference>
<evidence type="ECO:0000256" key="1">
    <source>
        <dbReference type="ARBA" id="ARBA00004123"/>
    </source>
</evidence>
<evidence type="ECO:0000256" key="6">
    <source>
        <dbReference type="ARBA" id="ARBA00022840"/>
    </source>
</evidence>
<evidence type="ECO:0000256" key="13">
    <source>
        <dbReference type="SAM" id="MobiDB-lite"/>
    </source>
</evidence>
<evidence type="ECO:0000259" key="14">
    <source>
        <dbReference type="PROSITE" id="PS50967"/>
    </source>
</evidence>
<dbReference type="InterPro" id="IPR004589">
    <property type="entry name" value="DNA_helicase_ATP-dep_RecQ"/>
</dbReference>
<dbReference type="InterPro" id="IPR032284">
    <property type="entry name" value="RecQ_Zn-bd"/>
</dbReference>
<evidence type="ECO:0000256" key="8">
    <source>
        <dbReference type="ARBA" id="ARBA00023235"/>
    </source>
</evidence>
<dbReference type="GO" id="GO:0005737">
    <property type="term" value="C:cytoplasm"/>
    <property type="evidence" value="ECO:0007669"/>
    <property type="project" value="TreeGrafter"/>
</dbReference>
<feature type="compositionally biased region" description="Basic residues" evidence="13">
    <location>
        <begin position="1125"/>
        <end position="1148"/>
    </location>
</feature>
<dbReference type="InterPro" id="IPR027417">
    <property type="entry name" value="P-loop_NTPase"/>
</dbReference>
<dbReference type="PANTHER" id="PTHR13710">
    <property type="entry name" value="DNA HELICASE RECQ FAMILY MEMBER"/>
    <property type="match status" value="1"/>
</dbReference>
<dbReference type="CDD" id="cd18794">
    <property type="entry name" value="SF2_C_RecQ"/>
    <property type="match status" value="1"/>
</dbReference>